<gene>
    <name evidence="3" type="ORF">HMPREF9098_1275</name>
</gene>
<dbReference type="GO" id="GO:0016787">
    <property type="term" value="F:hydrolase activity"/>
    <property type="evidence" value="ECO:0007669"/>
    <property type="project" value="UniProtKB-KW"/>
</dbReference>
<name>F0EZD8_9NEIS</name>
<protein>
    <submittedName>
        <fullName evidence="3">Peptidase M16 inactive domain protein</fullName>
        <ecNumber evidence="3">3.4.24.-</ecNumber>
    </submittedName>
</protein>
<keyword evidence="4" id="KW-1185">Reference proteome</keyword>
<feature type="domain" description="Peptidase M16 C-terminal" evidence="2">
    <location>
        <begin position="191"/>
        <end position="367"/>
    </location>
</feature>
<evidence type="ECO:0000313" key="3">
    <source>
        <dbReference type="EMBL" id="EGC17259.1"/>
    </source>
</evidence>
<dbReference type="PANTHER" id="PTHR11851:SF224">
    <property type="entry name" value="PROCESSING PROTEASE"/>
    <property type="match status" value="1"/>
</dbReference>
<dbReference type="InterPro" id="IPR050361">
    <property type="entry name" value="MPP/UQCRC_Complex"/>
</dbReference>
<feature type="signal peptide" evidence="1">
    <location>
        <begin position="1"/>
        <end position="21"/>
    </location>
</feature>
<feature type="chain" id="PRO_5003251496" evidence="1">
    <location>
        <begin position="22"/>
        <end position="439"/>
    </location>
</feature>
<organism evidence="3 4">
    <name type="scientific">Kingella denitrificans ATCC 33394</name>
    <dbReference type="NCBI Taxonomy" id="888741"/>
    <lineage>
        <taxon>Bacteria</taxon>
        <taxon>Pseudomonadati</taxon>
        <taxon>Pseudomonadota</taxon>
        <taxon>Betaproteobacteria</taxon>
        <taxon>Neisseriales</taxon>
        <taxon>Neisseriaceae</taxon>
        <taxon>Kingella</taxon>
    </lineage>
</organism>
<dbReference type="GO" id="GO:0046872">
    <property type="term" value="F:metal ion binding"/>
    <property type="evidence" value="ECO:0007669"/>
    <property type="project" value="InterPro"/>
</dbReference>
<dbReference type="SUPFAM" id="SSF63411">
    <property type="entry name" value="LuxS/MPP-like metallohydrolase"/>
    <property type="match status" value="2"/>
</dbReference>
<dbReference type="HOGENOM" id="CLU_009902_6_0_4"/>
<comment type="caution">
    <text evidence="3">The sequence shown here is derived from an EMBL/GenBank/DDBJ whole genome shotgun (WGS) entry which is preliminary data.</text>
</comment>
<dbReference type="EMBL" id="AEWV01000021">
    <property type="protein sequence ID" value="EGC17259.1"/>
    <property type="molecule type" value="Genomic_DNA"/>
</dbReference>
<dbReference type="InterPro" id="IPR007863">
    <property type="entry name" value="Peptidase_M16_C"/>
</dbReference>
<keyword evidence="1" id="KW-0732">Signal</keyword>
<accession>F0EZD8</accession>
<dbReference type="PANTHER" id="PTHR11851">
    <property type="entry name" value="METALLOPROTEASE"/>
    <property type="match status" value="1"/>
</dbReference>
<sequence length="439" mass="48181">MNIKTLVFSLLAAGIATSAYAVDIQRWQTDAGTQIVLVERHELPIVDYAVVFKGAGSTAEPEGKSDIASSTAAMMLRGTADLNEEQFMEKATDLSTHMEGSSSPEYSMMSFRSLSRADALDETAKLFGQAVSAPRFDAAVLTRLQNQAVVSLKQSQAYPGYLTQREYTRLNYGSHPYGKSANRSEQSIRAVQLGDIEQFHRQYYAQDNAIVLLVGDVNREGAEKLVRQTLGQLPAHAARHAATPPVNVEGGKIRRLPFAHSEQASIKIGLPVLKYDDPDYFPLMVGNYVLGAGGFDSRLMKVLRDKHGYTYGATSSFVAYEQKGPFTISFTTKRENSEKALQAAQQVLAAFVAEGPTAEELKQAQDNMTGSFPLNFDSNAKLIHMLVGVAVHNRPNDWLDTYPAKIRAVTAEDVRRAWQKHIQPKQMNVVVTGGVSSSK</sequence>
<reference evidence="3 4" key="1">
    <citation type="submission" date="2011-01" db="EMBL/GenBank/DDBJ databases">
        <authorList>
            <person name="Muzny D."/>
            <person name="Qin X."/>
            <person name="Deng J."/>
            <person name="Jiang H."/>
            <person name="Liu Y."/>
            <person name="Qu J."/>
            <person name="Song X.-Z."/>
            <person name="Zhang L."/>
            <person name="Thornton R."/>
            <person name="Coyle M."/>
            <person name="Francisco L."/>
            <person name="Jackson L."/>
            <person name="Javaid M."/>
            <person name="Korchina V."/>
            <person name="Kovar C."/>
            <person name="Mata R."/>
            <person name="Mathew T."/>
            <person name="Ngo R."/>
            <person name="Nguyen L."/>
            <person name="Nguyen N."/>
            <person name="Okwuonu G."/>
            <person name="Ongeri F."/>
            <person name="Pham C."/>
            <person name="Simmons D."/>
            <person name="Wilczek-Boney K."/>
            <person name="Hale W."/>
            <person name="Jakkamsetti A."/>
            <person name="Pham P."/>
            <person name="Ruth R."/>
            <person name="San Lucas F."/>
            <person name="Warren J."/>
            <person name="Zhang J."/>
            <person name="Zhao Z."/>
            <person name="Zhou C."/>
            <person name="Zhu D."/>
            <person name="Lee S."/>
            <person name="Bess C."/>
            <person name="Blankenburg K."/>
            <person name="Forbes L."/>
            <person name="Fu Q."/>
            <person name="Gubbala S."/>
            <person name="Hirani K."/>
            <person name="Jayaseelan J.C."/>
            <person name="Lara F."/>
            <person name="Munidasa M."/>
            <person name="Palculict T."/>
            <person name="Patil S."/>
            <person name="Pu L.-L."/>
            <person name="Saada N."/>
            <person name="Tang L."/>
            <person name="Weissenberger G."/>
            <person name="Zhu Y."/>
            <person name="Hemphill L."/>
            <person name="Shang Y."/>
            <person name="Youmans B."/>
            <person name="Ayvaz T."/>
            <person name="Ross M."/>
            <person name="Santibanez J."/>
            <person name="Aqrawi P."/>
            <person name="Gross S."/>
            <person name="Joshi V."/>
            <person name="Fowler G."/>
            <person name="Nazareth L."/>
            <person name="Reid J."/>
            <person name="Worley K."/>
            <person name="Petrosino J."/>
            <person name="Highlander S."/>
            <person name="Gibbs R."/>
        </authorList>
    </citation>
    <scope>NUCLEOTIDE SEQUENCE [LARGE SCALE GENOMIC DNA]</scope>
    <source>
        <strain evidence="3 4">ATCC 33394</strain>
    </source>
</reference>
<evidence type="ECO:0000313" key="4">
    <source>
        <dbReference type="Proteomes" id="UP000004088"/>
    </source>
</evidence>
<dbReference type="Pfam" id="PF05193">
    <property type="entry name" value="Peptidase_M16_C"/>
    <property type="match status" value="1"/>
</dbReference>
<dbReference type="RefSeq" id="WP_003782819.1">
    <property type="nucleotide sequence ID" value="NZ_GL870929.1"/>
</dbReference>
<dbReference type="AlphaFoldDB" id="F0EZD8"/>
<dbReference type="Proteomes" id="UP000004088">
    <property type="component" value="Unassembled WGS sequence"/>
</dbReference>
<dbReference type="EC" id="3.4.24.-" evidence="3"/>
<dbReference type="InterPro" id="IPR011249">
    <property type="entry name" value="Metalloenz_LuxS/M16"/>
</dbReference>
<evidence type="ECO:0000256" key="1">
    <source>
        <dbReference type="SAM" id="SignalP"/>
    </source>
</evidence>
<evidence type="ECO:0000259" key="2">
    <source>
        <dbReference type="Pfam" id="PF05193"/>
    </source>
</evidence>
<keyword evidence="3" id="KW-0378">Hydrolase</keyword>
<proteinExistence type="predicted"/>
<dbReference type="STRING" id="888741.HMPREF9098_1275"/>
<dbReference type="Gene3D" id="3.30.830.10">
    <property type="entry name" value="Metalloenzyme, LuxS/M16 peptidase-like"/>
    <property type="match status" value="2"/>
</dbReference>